<keyword evidence="3" id="KW-1185">Reference proteome</keyword>
<dbReference type="EMBL" id="VCLA01000170">
    <property type="protein sequence ID" value="MQT03346.1"/>
    <property type="molecule type" value="Genomic_DNA"/>
</dbReference>
<dbReference type="OrthoDB" id="3785441at2"/>
<comment type="caution">
    <text evidence="2">The sequence shown here is derived from an EMBL/GenBank/DDBJ whole genome shotgun (WGS) entry which is preliminary data.</text>
</comment>
<dbReference type="RefSeq" id="WP_153524891.1">
    <property type="nucleotide sequence ID" value="NZ_JBEPDZ010000002.1"/>
</dbReference>
<organism evidence="2 3">
    <name type="scientific">Streptomyces jumonjinensis</name>
    <dbReference type="NCBI Taxonomy" id="1945"/>
    <lineage>
        <taxon>Bacteria</taxon>
        <taxon>Bacillati</taxon>
        <taxon>Actinomycetota</taxon>
        <taxon>Actinomycetes</taxon>
        <taxon>Kitasatosporales</taxon>
        <taxon>Streptomycetaceae</taxon>
        <taxon>Streptomyces</taxon>
    </lineage>
</organism>
<accession>A0A646KQQ5</accession>
<feature type="region of interest" description="Disordered" evidence="1">
    <location>
        <begin position="155"/>
        <end position="191"/>
    </location>
</feature>
<evidence type="ECO:0000313" key="3">
    <source>
        <dbReference type="Proteomes" id="UP000419138"/>
    </source>
</evidence>
<dbReference type="Proteomes" id="UP000419138">
    <property type="component" value="Unassembled WGS sequence"/>
</dbReference>
<dbReference type="InterPro" id="IPR046036">
    <property type="entry name" value="DUF5994"/>
</dbReference>
<protein>
    <submittedName>
        <fullName evidence="2">Uncharacterized protein</fullName>
    </submittedName>
</protein>
<evidence type="ECO:0000313" key="2">
    <source>
        <dbReference type="EMBL" id="MQT03346.1"/>
    </source>
</evidence>
<proteinExistence type="predicted"/>
<evidence type="ECO:0000256" key="1">
    <source>
        <dbReference type="SAM" id="MobiDB-lite"/>
    </source>
</evidence>
<dbReference type="Pfam" id="PF19457">
    <property type="entry name" value="DUF5994"/>
    <property type="match status" value="1"/>
</dbReference>
<name>A0A646KQQ5_STRJU</name>
<gene>
    <name evidence="2" type="ORF">FF041_25085</name>
</gene>
<reference evidence="2 3" key="1">
    <citation type="submission" date="2019-05" db="EMBL/GenBank/DDBJ databases">
        <title>Comparative genomics and metabolomics analyses of clavulanic acid producing Streptomyces species provides insight into specialized metabolism and evolution of beta-lactam biosynthetic gene clusters.</title>
        <authorList>
            <person name="Moore M.A."/>
            <person name="Cruz-Morales P."/>
            <person name="Barona Gomez F."/>
            <person name="Kapil T."/>
        </authorList>
    </citation>
    <scope>NUCLEOTIDE SEQUENCE [LARGE SCALE GENOMIC DNA]</scope>
    <source>
        <strain evidence="2 3">NRRL 5741</strain>
    </source>
</reference>
<dbReference type="AlphaFoldDB" id="A0A646KQQ5"/>
<sequence>MTMTLGRTAPRDLAPELPARLSLTPKTTLAGQLDGAWWPRSRDLEAELPPLAAALDGAWGRITRVTVNPARWPVIPHKVPVAGRTVRVGWFTEQHPDKLILLSFHAGRWDLLVIPPETEPAAAARLMTAAAIPGSVLTAGTLMADEAAVSRGIGDARSREDAWETEGGACGSPSGPLTGRQAPPVPGNTRR</sequence>